<accession>A0ABQ1BK94</accession>
<dbReference type="EMBL" id="BLKU01000003">
    <property type="protein sequence ID" value="GFG64123.1"/>
    <property type="molecule type" value="Genomic_DNA"/>
</dbReference>
<reference evidence="1 2" key="1">
    <citation type="journal article" date="2019" name="Emerg. Microbes Infect.">
        <title>Comprehensive subspecies identification of 175 nontuberculous mycobacteria species based on 7547 genomic profiles.</title>
        <authorList>
            <person name="Matsumoto Y."/>
            <person name="Kinjo T."/>
            <person name="Motooka D."/>
            <person name="Nabeya D."/>
            <person name="Jung N."/>
            <person name="Uechi K."/>
            <person name="Horii T."/>
            <person name="Iida T."/>
            <person name="Fujita J."/>
            <person name="Nakamura S."/>
        </authorList>
    </citation>
    <scope>NUCLEOTIDE SEQUENCE [LARGE SCALE GENOMIC DNA]</scope>
    <source>
        <strain evidence="1 2">JCM 13573</strain>
    </source>
</reference>
<gene>
    <name evidence="1" type="ORF">MKUB_16130</name>
</gene>
<protein>
    <submittedName>
        <fullName evidence="1">Uncharacterized protein</fullName>
    </submittedName>
</protein>
<evidence type="ECO:0000313" key="2">
    <source>
        <dbReference type="Proteomes" id="UP000465306"/>
    </source>
</evidence>
<keyword evidence="2" id="KW-1185">Reference proteome</keyword>
<name>A0ABQ1BK94_9MYCO</name>
<dbReference type="PROSITE" id="PS51257">
    <property type="entry name" value="PROKAR_LIPOPROTEIN"/>
    <property type="match status" value="1"/>
</dbReference>
<comment type="caution">
    <text evidence="1">The sequence shown here is derived from an EMBL/GenBank/DDBJ whole genome shotgun (WGS) entry which is preliminary data.</text>
</comment>
<sequence length="126" mass="13351">MPNARPLQNGPANSVIAVACSPLSSVAMTEIAIISGTSYSESMWSDKASRNSVMAAATAITATGCMREPMRSDQRPTAMRPTAPSSWEMVIKPPAAATDQWWWLISQTSMKVTVTVCGIISSADTA</sequence>
<organism evidence="1 2">
    <name type="scientific">Mycobacterium kubicae</name>
    <dbReference type="NCBI Taxonomy" id="120959"/>
    <lineage>
        <taxon>Bacteria</taxon>
        <taxon>Bacillati</taxon>
        <taxon>Actinomycetota</taxon>
        <taxon>Actinomycetes</taxon>
        <taxon>Mycobacteriales</taxon>
        <taxon>Mycobacteriaceae</taxon>
        <taxon>Mycobacterium</taxon>
        <taxon>Mycobacterium simiae complex</taxon>
    </lineage>
</organism>
<proteinExistence type="predicted"/>
<dbReference type="Proteomes" id="UP000465306">
    <property type="component" value="Unassembled WGS sequence"/>
</dbReference>
<evidence type="ECO:0000313" key="1">
    <source>
        <dbReference type="EMBL" id="GFG64123.1"/>
    </source>
</evidence>